<dbReference type="Gene3D" id="3.40.47.10">
    <property type="match status" value="1"/>
</dbReference>
<dbReference type="InterPro" id="IPR016039">
    <property type="entry name" value="Thiolase-like"/>
</dbReference>
<sequence>MDEMRKKSSKEEKATIGKGLEWGVYLGFGLGLTVETVVLRS</sequence>
<accession>A0ABY9DIL9</accession>
<name>A0ABY9DIL9_VITVI</name>
<dbReference type="Pfam" id="PF02797">
    <property type="entry name" value="Chal_sti_synt_C"/>
    <property type="match status" value="1"/>
</dbReference>
<dbReference type="InterPro" id="IPR012328">
    <property type="entry name" value="Chalcone/stilbene_synt_C"/>
</dbReference>
<organism evidence="2 3">
    <name type="scientific">Vitis vinifera</name>
    <name type="common">Grape</name>
    <dbReference type="NCBI Taxonomy" id="29760"/>
    <lineage>
        <taxon>Eukaryota</taxon>
        <taxon>Viridiplantae</taxon>
        <taxon>Streptophyta</taxon>
        <taxon>Embryophyta</taxon>
        <taxon>Tracheophyta</taxon>
        <taxon>Spermatophyta</taxon>
        <taxon>Magnoliopsida</taxon>
        <taxon>eudicotyledons</taxon>
        <taxon>Gunneridae</taxon>
        <taxon>Pentapetalae</taxon>
        <taxon>rosids</taxon>
        <taxon>Vitales</taxon>
        <taxon>Vitaceae</taxon>
        <taxon>Viteae</taxon>
        <taxon>Vitis</taxon>
    </lineage>
</organism>
<protein>
    <recommendedName>
        <fullName evidence="1">Chalcone/stilbene synthase C-terminal domain-containing protein</fullName>
    </recommendedName>
</protein>
<evidence type="ECO:0000259" key="1">
    <source>
        <dbReference type="Pfam" id="PF02797"/>
    </source>
</evidence>
<keyword evidence="3" id="KW-1185">Reference proteome</keyword>
<reference evidence="2 3" key="1">
    <citation type="journal article" date="2023" name="Hortic Res">
        <title>The complete reference genome for grapevine (Vitis vinifera L.) genetics and breeding.</title>
        <authorList>
            <person name="Shi X."/>
            <person name="Cao S."/>
            <person name="Wang X."/>
            <person name="Huang S."/>
            <person name="Wang Y."/>
            <person name="Liu Z."/>
            <person name="Liu W."/>
            <person name="Leng X."/>
            <person name="Peng Y."/>
            <person name="Wang N."/>
            <person name="Wang Y."/>
            <person name="Ma Z."/>
            <person name="Xu X."/>
            <person name="Zhang F."/>
            <person name="Xue H."/>
            <person name="Zhong H."/>
            <person name="Wang Y."/>
            <person name="Zhang K."/>
            <person name="Velt A."/>
            <person name="Avia K."/>
            <person name="Holtgrawe D."/>
            <person name="Grimplet J."/>
            <person name="Matus J.T."/>
            <person name="Ware D."/>
            <person name="Wu X."/>
            <person name="Wang H."/>
            <person name="Liu C."/>
            <person name="Fang Y."/>
            <person name="Rustenholz C."/>
            <person name="Cheng Z."/>
            <person name="Xiao H."/>
            <person name="Zhou Y."/>
        </authorList>
    </citation>
    <scope>NUCLEOTIDE SEQUENCE [LARGE SCALE GENOMIC DNA]</scope>
    <source>
        <strain evidence="3">cv. Pinot noir / PN40024</strain>
        <tissue evidence="2">Leaf</tissue>
    </source>
</reference>
<gene>
    <name evidence="2" type="ORF">VitviT2T_024772</name>
</gene>
<evidence type="ECO:0000313" key="3">
    <source>
        <dbReference type="Proteomes" id="UP001227230"/>
    </source>
</evidence>
<proteinExistence type="predicted"/>
<dbReference type="Proteomes" id="UP001227230">
    <property type="component" value="Chromosome 16"/>
</dbReference>
<dbReference type="EMBL" id="CP126663">
    <property type="protein sequence ID" value="WKA06894.1"/>
    <property type="molecule type" value="Genomic_DNA"/>
</dbReference>
<evidence type="ECO:0000313" key="2">
    <source>
        <dbReference type="EMBL" id="WKA06894.1"/>
    </source>
</evidence>
<feature type="domain" description="Chalcone/stilbene synthase C-terminal" evidence="1">
    <location>
        <begin position="1"/>
        <end position="41"/>
    </location>
</feature>
<dbReference type="SUPFAM" id="SSF53901">
    <property type="entry name" value="Thiolase-like"/>
    <property type="match status" value="1"/>
</dbReference>